<comment type="caution">
    <text evidence="2">The sequence shown here is derived from an EMBL/GenBank/DDBJ whole genome shotgun (WGS) entry which is preliminary data.</text>
</comment>
<accession>A0A139XCG5</accession>
<organism evidence="2 3">
    <name type="scientific">Scytonema hofmannii PCC 7110</name>
    <dbReference type="NCBI Taxonomy" id="128403"/>
    <lineage>
        <taxon>Bacteria</taxon>
        <taxon>Bacillati</taxon>
        <taxon>Cyanobacteriota</taxon>
        <taxon>Cyanophyceae</taxon>
        <taxon>Nostocales</taxon>
        <taxon>Scytonemataceae</taxon>
        <taxon>Scytonema</taxon>
    </lineage>
</organism>
<dbReference type="RefSeq" id="WP_017741686.1">
    <property type="nucleotide sequence ID" value="NZ_KQ976354.1"/>
</dbReference>
<proteinExistence type="predicted"/>
<keyword evidence="3" id="KW-1185">Reference proteome</keyword>
<dbReference type="Pfam" id="PF14261">
    <property type="entry name" value="DUF4351"/>
    <property type="match status" value="1"/>
</dbReference>
<dbReference type="Proteomes" id="UP000076925">
    <property type="component" value="Unassembled WGS sequence"/>
</dbReference>
<dbReference type="PANTHER" id="PTHR35586:SF2">
    <property type="entry name" value="SLL1542 PROTEIN"/>
    <property type="match status" value="1"/>
</dbReference>
<evidence type="ECO:0000259" key="1">
    <source>
        <dbReference type="Pfam" id="PF14261"/>
    </source>
</evidence>
<dbReference type="STRING" id="128403.WA1_20450"/>
<dbReference type="AlphaFoldDB" id="A0A139XCG5"/>
<dbReference type="OrthoDB" id="509960at2"/>
<dbReference type="PANTHER" id="PTHR35586">
    <property type="entry name" value="SLL1691 PROTEIN"/>
    <property type="match status" value="1"/>
</dbReference>
<dbReference type="InterPro" id="IPR025587">
    <property type="entry name" value="DUF4351"/>
</dbReference>
<dbReference type="EMBL" id="ANNX02000020">
    <property type="protein sequence ID" value="KYC42343.1"/>
    <property type="molecule type" value="Genomic_DNA"/>
</dbReference>
<name>A0A139XCG5_9CYAN</name>
<feature type="domain" description="DUF4351" evidence="1">
    <location>
        <begin position="49"/>
        <end position="107"/>
    </location>
</feature>
<protein>
    <recommendedName>
        <fullName evidence="1">DUF4351 domain-containing protein</fullName>
    </recommendedName>
</protein>
<evidence type="ECO:0000313" key="3">
    <source>
        <dbReference type="Proteomes" id="UP000076925"/>
    </source>
</evidence>
<reference evidence="2 3" key="1">
    <citation type="journal article" date="2013" name="Genome Biol. Evol.">
        <title>Genomes of Stigonematalean cyanobacteria (subsection V) and the evolution of oxygenic photosynthesis from prokaryotes to plastids.</title>
        <authorList>
            <person name="Dagan T."/>
            <person name="Roettger M."/>
            <person name="Stucken K."/>
            <person name="Landan G."/>
            <person name="Koch R."/>
            <person name="Major P."/>
            <person name="Gould S.B."/>
            <person name="Goremykin V.V."/>
            <person name="Rippka R."/>
            <person name="Tandeau de Marsac N."/>
            <person name="Gugger M."/>
            <person name="Lockhart P.J."/>
            <person name="Allen J.F."/>
            <person name="Brune I."/>
            <person name="Maus I."/>
            <person name="Puhler A."/>
            <person name="Martin W.F."/>
        </authorList>
    </citation>
    <scope>NUCLEOTIDE SEQUENCE [LARGE SCALE GENOMIC DNA]</scope>
    <source>
        <strain evidence="2 3">PCC 7110</strain>
    </source>
</reference>
<sequence>MTIQIGIHRNLVTVYLAPNLEAEFKLEVEQLEAEQRMKYVTSFERIGIEKGKQEEAFTFATRLLNRRLGNLDDTLIDRLRELSVEQLEALGEALLDFNQVSDLTNWLSQQ</sequence>
<gene>
    <name evidence="2" type="ORF">WA1_20450</name>
</gene>
<evidence type="ECO:0000313" key="2">
    <source>
        <dbReference type="EMBL" id="KYC42343.1"/>
    </source>
</evidence>